<dbReference type="PATRIC" id="fig|29556.3.peg.170"/>
<keyword evidence="1" id="KW-0175">Coiled coil</keyword>
<name>A0A0D5ZJF5_9BACT</name>
<evidence type="ECO:0000313" key="4">
    <source>
        <dbReference type="Proteomes" id="UP000032722"/>
    </source>
</evidence>
<proteinExistence type="predicted"/>
<protein>
    <submittedName>
        <fullName evidence="3">Uncharacterized protein</fullName>
    </submittedName>
</protein>
<feature type="transmembrane region" description="Helical" evidence="2">
    <location>
        <begin position="87"/>
        <end position="110"/>
    </location>
</feature>
<keyword evidence="2" id="KW-1133">Transmembrane helix</keyword>
<sequence>MKKDQDQIIDYGIYRKLFINDVKEYLARVNKKSLFSYLTSKQRFEISSELTKLIKELESHKIANSNLEANRNAYLKRKREYFFKLNGYKIIIIGLLGLICFILILTLVFLQTNLG</sequence>
<keyword evidence="2" id="KW-0812">Transmembrane</keyword>
<evidence type="ECO:0000313" key="3">
    <source>
        <dbReference type="EMBL" id="AKA49824.1"/>
    </source>
</evidence>
<organism evidence="4">
    <name type="scientific">Mycoplasmopsis gallinacea</name>
    <dbReference type="NCBI Taxonomy" id="29556"/>
    <lineage>
        <taxon>Bacteria</taxon>
        <taxon>Bacillati</taxon>
        <taxon>Mycoplasmatota</taxon>
        <taxon>Mycoplasmoidales</taxon>
        <taxon>Metamycoplasmataceae</taxon>
        <taxon>Mycoplasmopsis</taxon>
    </lineage>
</organism>
<evidence type="ECO:0000256" key="2">
    <source>
        <dbReference type="SAM" id="Phobius"/>
    </source>
</evidence>
<accession>A0A0D5ZJF5</accession>
<dbReference type="EMBL" id="CP011021">
    <property type="protein sequence ID" value="AKA49824.1"/>
    <property type="molecule type" value="Genomic_DNA"/>
</dbReference>
<feature type="coiled-coil region" evidence="1">
    <location>
        <begin position="50"/>
        <end position="77"/>
    </location>
</feature>
<dbReference type="Proteomes" id="UP000032722">
    <property type="component" value="Chromosome"/>
</dbReference>
<keyword evidence="2" id="KW-0472">Membrane</keyword>
<dbReference type="AlphaFoldDB" id="A0A0D5ZJF5"/>
<reference evidence="3 4" key="1">
    <citation type="journal article" date="2015" name="Genome Announc.">
        <title>Complete Genome Sequence of Mycoplasma meleagridis, a Possible Emerging Pathogen in Chickens.</title>
        <authorList>
            <person name="Abolnik C."/>
        </authorList>
    </citation>
    <scope>NUCLEOTIDE SEQUENCE [LARGE SCALE GENOMIC DNA]</scope>
    <source>
        <strain evidence="3 4">B2096 8B</strain>
    </source>
</reference>
<dbReference type="KEGG" id="mgb:VO56_00860"/>
<dbReference type="HOGENOM" id="CLU_2106257_0_0_14"/>
<evidence type="ECO:0000256" key="1">
    <source>
        <dbReference type="SAM" id="Coils"/>
    </source>
</evidence>
<gene>
    <name evidence="3" type="ORF">VO56_00860</name>
</gene>